<keyword evidence="6" id="KW-0804">Transcription</keyword>
<dbReference type="CDD" id="cd00018">
    <property type="entry name" value="AP2"/>
    <property type="match status" value="1"/>
</dbReference>
<keyword evidence="2" id="KW-0805">Transcription regulation</keyword>
<evidence type="ECO:0000256" key="8">
    <source>
        <dbReference type="ARBA" id="ARBA00024343"/>
    </source>
</evidence>
<dbReference type="Pfam" id="PF00847">
    <property type="entry name" value="AP2"/>
    <property type="match status" value="1"/>
</dbReference>
<dbReference type="InterPro" id="IPR036955">
    <property type="entry name" value="AP2/ERF_dom_sf"/>
</dbReference>
<organism evidence="11 12">
    <name type="scientific">Theobroma cacao</name>
    <name type="common">Cacao</name>
    <name type="synonym">Cocoa</name>
    <dbReference type="NCBI Taxonomy" id="3641"/>
    <lineage>
        <taxon>Eukaryota</taxon>
        <taxon>Viridiplantae</taxon>
        <taxon>Streptophyta</taxon>
        <taxon>Embryophyta</taxon>
        <taxon>Tracheophyta</taxon>
        <taxon>Spermatophyta</taxon>
        <taxon>Magnoliopsida</taxon>
        <taxon>eudicotyledons</taxon>
        <taxon>Gunneridae</taxon>
        <taxon>Pentapetalae</taxon>
        <taxon>rosids</taxon>
        <taxon>malvids</taxon>
        <taxon>Malvales</taxon>
        <taxon>Malvaceae</taxon>
        <taxon>Byttnerioideae</taxon>
        <taxon>Theobroma</taxon>
    </lineage>
</organism>
<feature type="domain" description="AP2/ERF" evidence="10">
    <location>
        <begin position="13"/>
        <end position="70"/>
    </location>
</feature>
<dbReference type="Proteomes" id="UP000694886">
    <property type="component" value="Chromosome 10"/>
</dbReference>
<dbReference type="PANTHER" id="PTHR31241:SF62">
    <property type="entry name" value="DEHYDRATION-RESPONSIVE ELEMENT-BINDING PROTEIN 2D"/>
    <property type="match status" value="1"/>
</dbReference>
<evidence type="ECO:0000256" key="9">
    <source>
        <dbReference type="SAM" id="MobiDB-lite"/>
    </source>
</evidence>
<dbReference type="GO" id="GO:0003700">
    <property type="term" value="F:DNA-binding transcription factor activity"/>
    <property type="evidence" value="ECO:0007669"/>
    <property type="project" value="InterPro"/>
</dbReference>
<proteinExistence type="inferred from homology"/>
<dbReference type="RefSeq" id="XP_017984289.1">
    <property type="nucleotide sequence ID" value="XM_018128800.1"/>
</dbReference>
<dbReference type="SUPFAM" id="SSF54171">
    <property type="entry name" value="DNA-binding domain"/>
    <property type="match status" value="1"/>
</dbReference>
<comment type="similarity">
    <text evidence="8">Belongs to the AP2/ERF transcription factor family. ERF subfamily.</text>
</comment>
<gene>
    <name evidence="12" type="primary">LOC108663595</name>
</gene>
<dbReference type="KEGG" id="tcc:108663595"/>
<sequence>MKGKGGPQNQSCNYRGVRQRTWGKWVAEIRAPNGGKRIWLGTFPTACEAALAYDEAARTMYGENAIINMPHISRFDSVATTSHAFSEASTCSASNSMTVPSNYEICGRDVDGEGEPSRMNVEYTVDSETAWTMDGENATLNMPHVSDFDSVSITSPVFSEATTCSASNSMTVPINYEICGRDVDGEGEPSGMNVEYTVDSETAWTMDGENATLNMPHVADFDSVTITSPVFSEATTCAASNSVTVSSNSEICERDVDGEGEPSEMNIEYTADSEAATTSQDVKTDAKSEDHTDDSWLTNGLDFAKNIAIDFGETDDCCLHPPLIKILGTKLKFHVTGNACNEVNASETKIIITSADSKPEDREHREDPYFSSSKTALPTESGVTCMYQYCADCLHTLLSLMQKVLLQEPKSDGSQWTVVALMSVDLL</sequence>
<evidence type="ECO:0000313" key="11">
    <source>
        <dbReference type="Proteomes" id="UP000694886"/>
    </source>
</evidence>
<dbReference type="Gramene" id="Tc10v2_t006970.1">
    <property type="protein sequence ID" value="Tc10v2_p006970.1"/>
    <property type="gene ID" value="Tc10v2_g006970"/>
</dbReference>
<evidence type="ECO:0000313" key="12">
    <source>
        <dbReference type="RefSeq" id="XP_017984289.1"/>
    </source>
</evidence>
<evidence type="ECO:0000256" key="1">
    <source>
        <dbReference type="ARBA" id="ARBA00004123"/>
    </source>
</evidence>
<keyword evidence="4" id="KW-0238">DNA-binding</keyword>
<feature type="region of interest" description="Disordered" evidence="9">
    <location>
        <begin position="271"/>
        <end position="293"/>
    </location>
</feature>
<dbReference type="PANTHER" id="PTHR31241">
    <property type="entry name" value="DEHYDRATION-RESPONSIVE ELEMENT-BINDING PROTEIN 2C"/>
    <property type="match status" value="1"/>
</dbReference>
<dbReference type="PRINTS" id="PR00367">
    <property type="entry name" value="ETHRSPELEMNT"/>
</dbReference>
<evidence type="ECO:0000256" key="3">
    <source>
        <dbReference type="ARBA" id="ARBA00023016"/>
    </source>
</evidence>
<evidence type="ECO:0000256" key="2">
    <source>
        <dbReference type="ARBA" id="ARBA00023015"/>
    </source>
</evidence>
<keyword evidence="3" id="KW-0346">Stress response</keyword>
<feature type="compositionally biased region" description="Basic and acidic residues" evidence="9">
    <location>
        <begin position="282"/>
        <end position="293"/>
    </location>
</feature>
<accession>A0AB32WYG2</accession>
<evidence type="ECO:0000256" key="5">
    <source>
        <dbReference type="ARBA" id="ARBA00023159"/>
    </source>
</evidence>
<protein>
    <submittedName>
        <fullName evidence="12">Uncharacterized protein LOC108663595</fullName>
    </submittedName>
</protein>
<evidence type="ECO:0000256" key="6">
    <source>
        <dbReference type="ARBA" id="ARBA00023163"/>
    </source>
</evidence>
<dbReference type="GO" id="GO:0003677">
    <property type="term" value="F:DNA binding"/>
    <property type="evidence" value="ECO:0007669"/>
    <property type="project" value="UniProtKB-KW"/>
</dbReference>
<dbReference type="InterPro" id="IPR016177">
    <property type="entry name" value="DNA-bd_dom_sf"/>
</dbReference>
<keyword evidence="7" id="KW-0539">Nucleus</keyword>
<evidence type="ECO:0000259" key="10">
    <source>
        <dbReference type="PROSITE" id="PS51032"/>
    </source>
</evidence>
<dbReference type="FunFam" id="3.30.730.10:FF:000001">
    <property type="entry name" value="Ethylene-responsive transcription factor 2"/>
    <property type="match status" value="1"/>
</dbReference>
<dbReference type="PROSITE" id="PS51032">
    <property type="entry name" value="AP2_ERF"/>
    <property type="match status" value="1"/>
</dbReference>
<dbReference type="SMART" id="SM00380">
    <property type="entry name" value="AP2"/>
    <property type="match status" value="1"/>
</dbReference>
<dbReference type="GeneID" id="108663595"/>
<dbReference type="AlphaFoldDB" id="A0AB32WYG2"/>
<name>A0AB32WYG2_THECC</name>
<reference evidence="12" key="2">
    <citation type="submission" date="2025-08" db="UniProtKB">
        <authorList>
            <consortium name="RefSeq"/>
        </authorList>
    </citation>
    <scope>IDENTIFICATION</scope>
</reference>
<dbReference type="GO" id="GO:0005634">
    <property type="term" value="C:nucleus"/>
    <property type="evidence" value="ECO:0007669"/>
    <property type="project" value="UniProtKB-SubCell"/>
</dbReference>
<dbReference type="Gene3D" id="3.30.730.10">
    <property type="entry name" value="AP2/ERF domain"/>
    <property type="match status" value="1"/>
</dbReference>
<evidence type="ECO:0000256" key="7">
    <source>
        <dbReference type="ARBA" id="ARBA00023242"/>
    </source>
</evidence>
<evidence type="ECO:0000256" key="4">
    <source>
        <dbReference type="ARBA" id="ARBA00023125"/>
    </source>
</evidence>
<reference evidence="11" key="1">
    <citation type="journal article" date="1997" name="Nucleic Acids Res.">
        <title>tRNAscan-SE: a program for improved detection of transfer RNA genes in genomic sequence.</title>
        <authorList>
            <person name="Lowe T.M."/>
            <person name="Eddy S.R."/>
        </authorList>
    </citation>
    <scope>NUCLEOTIDE SEQUENCE [LARGE SCALE GENOMIC DNA]</scope>
    <source>
        <strain evidence="11">r\B97-61/B2</strain>
    </source>
</reference>
<keyword evidence="5" id="KW-0010">Activator</keyword>
<comment type="subcellular location">
    <subcellularLocation>
        <location evidence="1">Nucleus</location>
    </subcellularLocation>
</comment>
<dbReference type="InterPro" id="IPR001471">
    <property type="entry name" value="AP2/ERF_dom"/>
</dbReference>